<dbReference type="InterPro" id="IPR002105">
    <property type="entry name" value="Dockerin_1_rpt"/>
</dbReference>
<dbReference type="InterPro" id="IPR036439">
    <property type="entry name" value="Dockerin_dom_sf"/>
</dbReference>
<dbReference type="InterPro" id="IPR018247">
    <property type="entry name" value="EF_Hand_1_Ca_BS"/>
</dbReference>
<feature type="chain" id="PRO_5039616109" description="Dockerin domain-containing protein" evidence="1">
    <location>
        <begin position="31"/>
        <end position="227"/>
    </location>
</feature>
<dbReference type="Proteomes" id="UP000019365">
    <property type="component" value="Unassembled WGS sequence"/>
</dbReference>
<evidence type="ECO:0000259" key="2">
    <source>
        <dbReference type="PROSITE" id="PS51766"/>
    </source>
</evidence>
<dbReference type="OrthoDB" id="1829066at2"/>
<dbReference type="Gene3D" id="1.10.1330.10">
    <property type="entry name" value="Dockerin domain"/>
    <property type="match status" value="1"/>
</dbReference>
<organism evidence="3 4">
    <name type="scientific">Ruminococcus flavefaciens 007c</name>
    <dbReference type="NCBI Taxonomy" id="1341157"/>
    <lineage>
        <taxon>Bacteria</taxon>
        <taxon>Bacillati</taxon>
        <taxon>Bacillota</taxon>
        <taxon>Clostridia</taxon>
        <taxon>Eubacteriales</taxon>
        <taxon>Oscillospiraceae</taxon>
        <taxon>Ruminococcus</taxon>
    </lineage>
</organism>
<dbReference type="InterPro" id="IPR016134">
    <property type="entry name" value="Dockerin_dom"/>
</dbReference>
<keyword evidence="4" id="KW-1185">Reference proteome</keyword>
<protein>
    <recommendedName>
        <fullName evidence="2">Dockerin domain-containing protein</fullName>
    </recommendedName>
</protein>
<keyword evidence="1" id="KW-0732">Signal</keyword>
<dbReference type="GO" id="GO:0004553">
    <property type="term" value="F:hydrolase activity, hydrolyzing O-glycosyl compounds"/>
    <property type="evidence" value="ECO:0007669"/>
    <property type="project" value="InterPro"/>
</dbReference>
<reference evidence="3 4" key="1">
    <citation type="journal article" date="2014" name="PLoS ONE">
        <title>Rumen cellulosomics: divergent fiber-degrading strategies revealed by comparative genome-wide analysis of six ruminococcal strains.</title>
        <authorList>
            <person name="Dassa B."/>
            <person name="Borovok I."/>
            <person name="Ruimy-Israeli V."/>
            <person name="Lamed R."/>
            <person name="Flint H.J."/>
            <person name="Duncan S.H."/>
            <person name="Henrissat B."/>
            <person name="Coutinho P."/>
            <person name="Morrison M."/>
            <person name="Mosoni P."/>
            <person name="Yeoman C.J."/>
            <person name="White B.A."/>
            <person name="Bayer E.A."/>
        </authorList>
    </citation>
    <scope>NUCLEOTIDE SEQUENCE [LARGE SCALE GENOMIC DNA]</scope>
    <source>
        <strain evidence="3 4">007c</strain>
    </source>
</reference>
<evidence type="ECO:0000313" key="4">
    <source>
        <dbReference type="Proteomes" id="UP000019365"/>
    </source>
</evidence>
<dbReference type="AlphaFoldDB" id="W7V168"/>
<evidence type="ECO:0000313" key="3">
    <source>
        <dbReference type="EMBL" id="EWM54720.1"/>
    </source>
</evidence>
<dbReference type="SUPFAM" id="SSF63446">
    <property type="entry name" value="Type I dockerin domain"/>
    <property type="match status" value="1"/>
</dbReference>
<dbReference type="PATRIC" id="fig|1341157.4.peg.599"/>
<name>W7V168_RUMFL</name>
<accession>W7V168</accession>
<dbReference type="CDD" id="cd14256">
    <property type="entry name" value="Dockerin_I"/>
    <property type="match status" value="1"/>
</dbReference>
<sequence>MKNTLRKITASLAAAVLCAVPMTSSLSANAEANANARNTFRRIWFIDDSANVVKFVFSFSCRMTNTSVPSYTILKGNVTGNGGSAGTQYYSCGANVERSAGLYGPVCFASAYCNSPSDFVEGSLVGNAFKAGNVPSYNSVHSYKFLVGDINNDNVVNAKDYDYMCYAINNGFTGSYSYTQNVTGTLGGSYFSYAKYKFDINGDGYVTSADRTMLANYNNGSLTRFAK</sequence>
<evidence type="ECO:0000256" key="1">
    <source>
        <dbReference type="SAM" id="SignalP"/>
    </source>
</evidence>
<comment type="caution">
    <text evidence="3">The sequence shown here is derived from an EMBL/GenBank/DDBJ whole genome shotgun (WGS) entry which is preliminary data.</text>
</comment>
<dbReference type="Pfam" id="PF00404">
    <property type="entry name" value="Dockerin_1"/>
    <property type="match status" value="1"/>
</dbReference>
<feature type="domain" description="Dockerin" evidence="2">
    <location>
        <begin position="143"/>
        <end position="227"/>
    </location>
</feature>
<proteinExistence type="predicted"/>
<feature type="signal peptide" evidence="1">
    <location>
        <begin position="1"/>
        <end position="30"/>
    </location>
</feature>
<dbReference type="RefSeq" id="WP_037297092.1">
    <property type="nucleotide sequence ID" value="NZ_ATAX01000009.1"/>
</dbReference>
<dbReference type="PROSITE" id="PS00018">
    <property type="entry name" value="EF_HAND_1"/>
    <property type="match status" value="1"/>
</dbReference>
<dbReference type="PROSITE" id="PS51766">
    <property type="entry name" value="DOCKERIN"/>
    <property type="match status" value="1"/>
</dbReference>
<dbReference type="GO" id="GO:0000272">
    <property type="term" value="P:polysaccharide catabolic process"/>
    <property type="evidence" value="ECO:0007669"/>
    <property type="project" value="InterPro"/>
</dbReference>
<dbReference type="EMBL" id="ATAX01000009">
    <property type="protein sequence ID" value="EWM54720.1"/>
    <property type="molecule type" value="Genomic_DNA"/>
</dbReference>
<gene>
    <name evidence="3" type="ORF">RF007C_02255</name>
</gene>